<protein>
    <recommendedName>
        <fullName evidence="1">Glycosyl hydrolase 94 supersandwich domain-containing protein</fullName>
    </recommendedName>
</protein>
<dbReference type="STRING" id="1094551.MEC_01033"/>
<name>J0PWG1_9HYPH</name>
<dbReference type="GO" id="GO:0030246">
    <property type="term" value="F:carbohydrate binding"/>
    <property type="evidence" value="ECO:0007669"/>
    <property type="project" value="InterPro"/>
</dbReference>
<dbReference type="GO" id="GO:0005975">
    <property type="term" value="P:carbohydrate metabolic process"/>
    <property type="evidence" value="ECO:0007669"/>
    <property type="project" value="InterPro"/>
</dbReference>
<dbReference type="Gene3D" id="2.70.98.40">
    <property type="entry name" value="Glycoside hydrolase, family 65, N-terminal domain"/>
    <property type="match status" value="1"/>
</dbReference>
<organism evidence="2 3">
    <name type="scientific">Bartonella alsatica IBS 382</name>
    <dbReference type="NCBI Taxonomy" id="1094551"/>
    <lineage>
        <taxon>Bacteria</taxon>
        <taxon>Pseudomonadati</taxon>
        <taxon>Pseudomonadota</taxon>
        <taxon>Alphaproteobacteria</taxon>
        <taxon>Hyphomicrobiales</taxon>
        <taxon>Bartonellaceae</taxon>
        <taxon>Bartonella</taxon>
    </lineage>
</organism>
<evidence type="ECO:0000313" key="3">
    <source>
        <dbReference type="Proteomes" id="UP000008761"/>
    </source>
</evidence>
<dbReference type="InterPro" id="IPR037018">
    <property type="entry name" value="GH65_N"/>
</dbReference>
<dbReference type="GO" id="GO:0003824">
    <property type="term" value="F:catalytic activity"/>
    <property type="evidence" value="ECO:0007669"/>
    <property type="project" value="InterPro"/>
</dbReference>
<dbReference type="Proteomes" id="UP000008761">
    <property type="component" value="Unassembled WGS sequence"/>
</dbReference>
<dbReference type="AlphaFoldDB" id="J0PWG1"/>
<dbReference type="EMBL" id="AIME01000006">
    <property type="protein sequence ID" value="EJF74509.1"/>
    <property type="molecule type" value="Genomic_DNA"/>
</dbReference>
<evidence type="ECO:0000313" key="2">
    <source>
        <dbReference type="EMBL" id="EJF74509.1"/>
    </source>
</evidence>
<dbReference type="HOGENOM" id="CLU_1692051_0_0_5"/>
<dbReference type="SUPFAM" id="SSF74650">
    <property type="entry name" value="Galactose mutarotase-like"/>
    <property type="match status" value="1"/>
</dbReference>
<dbReference type="PANTHER" id="PTHR37469">
    <property type="entry name" value="CELLOBIONIC ACID PHOSPHORYLASE-RELATED"/>
    <property type="match status" value="1"/>
</dbReference>
<evidence type="ECO:0000259" key="1">
    <source>
        <dbReference type="Pfam" id="PF06165"/>
    </source>
</evidence>
<reference evidence="2 3" key="1">
    <citation type="submission" date="2012-03" db="EMBL/GenBank/DDBJ databases">
        <title>The Genome Sequence of Bartonella alsatica IBS 382.</title>
        <authorList>
            <consortium name="The Broad Institute Genome Sequencing Platform"/>
            <consortium name="The Broad Institute Genome Sequencing Center for Infectious Disease"/>
            <person name="Feldgarden M."/>
            <person name="Kirby J."/>
            <person name="Kosoy M."/>
            <person name="Birtles R."/>
            <person name="Probert W.S."/>
            <person name="Chiaraviglio L."/>
            <person name="Young S.K."/>
            <person name="Zeng Q."/>
            <person name="Gargeya S."/>
            <person name="Fitzgerald M."/>
            <person name="Haas B."/>
            <person name="Abouelleil A."/>
            <person name="Alvarado L."/>
            <person name="Arachchi H.M."/>
            <person name="Berlin A."/>
            <person name="Chapman S.B."/>
            <person name="Gearin G."/>
            <person name="Goldberg J."/>
            <person name="Griggs A."/>
            <person name="Gujja S."/>
            <person name="Hansen M."/>
            <person name="Heiman D."/>
            <person name="Howarth C."/>
            <person name="Larimer J."/>
            <person name="Lui A."/>
            <person name="MacDonald P.J.P."/>
            <person name="McCowen C."/>
            <person name="Montmayeur A."/>
            <person name="Murphy C."/>
            <person name="Neiman D."/>
            <person name="Pearson M."/>
            <person name="Priest M."/>
            <person name="Roberts A."/>
            <person name="Saif S."/>
            <person name="Shea T."/>
            <person name="Sisk P."/>
            <person name="Stolte C."/>
            <person name="Sykes S."/>
            <person name="Wortman J."/>
            <person name="Nusbaum C."/>
            <person name="Birren B."/>
        </authorList>
    </citation>
    <scope>NUCLEOTIDE SEQUENCE [LARGE SCALE GENOMIC DNA]</scope>
    <source>
        <strain evidence="2 3">IBS 382</strain>
    </source>
</reference>
<dbReference type="PANTHER" id="PTHR37469:SF2">
    <property type="entry name" value="CELLOBIONIC ACID PHOSPHORYLASE"/>
    <property type="match status" value="1"/>
</dbReference>
<feature type="domain" description="Glycosyl hydrolase 94 supersandwich" evidence="1">
    <location>
        <begin position="2"/>
        <end position="132"/>
    </location>
</feature>
<dbReference type="InterPro" id="IPR052047">
    <property type="entry name" value="GH94_Enzymes"/>
</dbReference>
<dbReference type="PATRIC" id="fig|1094551.3.peg.1133"/>
<dbReference type="eggNOG" id="COG3459">
    <property type="taxonomic scope" value="Bacteria"/>
</dbReference>
<accession>J0PWG1</accession>
<comment type="caution">
    <text evidence="2">The sequence shown here is derived from an EMBL/GenBank/DDBJ whole genome shotgun (WGS) entry which is preliminary data.</text>
</comment>
<proteinExistence type="predicted"/>
<dbReference type="Pfam" id="PF06165">
    <property type="entry name" value="GH94_b-supersand"/>
    <property type="match status" value="1"/>
</dbReference>
<dbReference type="InterPro" id="IPR011013">
    <property type="entry name" value="Gal_mutarotase_sf_dom"/>
</dbReference>
<gene>
    <name evidence="2" type="ORF">MEC_01033</name>
</gene>
<dbReference type="InterPro" id="IPR010383">
    <property type="entry name" value="Glyco_hydrolase_94_b-supersand"/>
</dbReference>
<sequence length="155" mass="17498">MYNYVEWVLGNVRTKYAPFILPSYDPIRGAHFIQNPYHIEKSQQVAFLSASEIPTSTTTDRTQFIGVTGTVTHPHAIRNAGSLSNTVEAGCDPCSAFAYDIDLSPGQTKEIIFYLGSTENRQKAEKLLDQVRVWDFEILHTQQKSNGVTLFLHFK</sequence>